<organism evidence="1 2">
    <name type="scientific">Cuscuta australis</name>
    <dbReference type="NCBI Taxonomy" id="267555"/>
    <lineage>
        <taxon>Eukaryota</taxon>
        <taxon>Viridiplantae</taxon>
        <taxon>Streptophyta</taxon>
        <taxon>Embryophyta</taxon>
        <taxon>Tracheophyta</taxon>
        <taxon>Spermatophyta</taxon>
        <taxon>Magnoliopsida</taxon>
        <taxon>eudicotyledons</taxon>
        <taxon>Gunneridae</taxon>
        <taxon>Pentapetalae</taxon>
        <taxon>asterids</taxon>
        <taxon>lamiids</taxon>
        <taxon>Solanales</taxon>
        <taxon>Convolvulaceae</taxon>
        <taxon>Cuscuteae</taxon>
        <taxon>Cuscuta</taxon>
        <taxon>Cuscuta subgen. Grammica</taxon>
        <taxon>Cuscuta sect. Cleistogrammica</taxon>
    </lineage>
</organism>
<dbReference type="EMBL" id="NQVE01000097">
    <property type="protein sequence ID" value="RAL48871.1"/>
    <property type="molecule type" value="Genomic_DNA"/>
</dbReference>
<evidence type="ECO:0000313" key="1">
    <source>
        <dbReference type="EMBL" id="RAL48871.1"/>
    </source>
</evidence>
<evidence type="ECO:0000313" key="2">
    <source>
        <dbReference type="Proteomes" id="UP000249390"/>
    </source>
</evidence>
<dbReference type="AlphaFoldDB" id="A0A328DXG6"/>
<keyword evidence="2" id="KW-1185">Reference proteome</keyword>
<accession>A0A328DXG6</accession>
<sequence>MGIDDLGTLNLIVPSFILQLANHREADGQCISISESKSGKILILSISRILATRLIDILRRPDYSEESWEITCYDGDSSLKVVWESNRFGHYARLSNKGSSHIFIAVGFYLSGIRLFSKGLAFLGHQKDRILESCQPPLLNGTTRISGNAKIDRDEGWRCAQSERLYGREEEGQTDSANKAFMDSALKLEFERTQSHSTDEKIDQESMKQFDQVIKDNLNLFRKSMANTKFLHALNKGQILGYSEEVVRVTRETMKSFEYIDAAVVQGAKYPVYLAYANEDMVAVLNHLCGMQE</sequence>
<comment type="caution">
    <text evidence="1">The sequence shown here is derived from an EMBL/GenBank/DDBJ whole genome shotgun (WGS) entry which is preliminary data.</text>
</comment>
<dbReference type="Proteomes" id="UP000249390">
    <property type="component" value="Unassembled WGS sequence"/>
</dbReference>
<protein>
    <submittedName>
        <fullName evidence="1">Uncharacterized protein</fullName>
    </submittedName>
</protein>
<reference evidence="1 2" key="1">
    <citation type="submission" date="2018-06" db="EMBL/GenBank/DDBJ databases">
        <title>The Genome of Cuscuta australis (Dodder) Provides Insight into the Evolution of Plant Parasitism.</title>
        <authorList>
            <person name="Liu H."/>
        </authorList>
    </citation>
    <scope>NUCLEOTIDE SEQUENCE [LARGE SCALE GENOMIC DNA]</scope>
    <source>
        <strain evidence="2">cv. Yunnan</strain>
        <tissue evidence="1">Vines</tissue>
    </source>
</reference>
<gene>
    <name evidence="1" type="ORF">DM860_001191</name>
</gene>
<proteinExistence type="predicted"/>
<name>A0A328DXG6_9ASTE</name>